<evidence type="ECO:0000256" key="12">
    <source>
        <dbReference type="PROSITE-ProRule" id="PRU00175"/>
    </source>
</evidence>
<proteinExistence type="predicted"/>
<evidence type="ECO:0000256" key="8">
    <source>
        <dbReference type="ARBA" id="ARBA00022786"/>
    </source>
</evidence>
<evidence type="ECO:0000313" key="16">
    <source>
        <dbReference type="EMBL" id="CAK9204324.1"/>
    </source>
</evidence>
<dbReference type="PROSITE" id="PS50089">
    <property type="entry name" value="ZF_RING_2"/>
    <property type="match status" value="1"/>
</dbReference>
<dbReference type="SMART" id="SM00184">
    <property type="entry name" value="RING"/>
    <property type="match status" value="1"/>
</dbReference>
<feature type="compositionally biased region" description="Low complexity" evidence="13">
    <location>
        <begin position="28"/>
        <end position="48"/>
    </location>
</feature>
<keyword evidence="8" id="KW-0833">Ubl conjugation pathway</keyword>
<feature type="domain" description="RING-type" evidence="15">
    <location>
        <begin position="338"/>
        <end position="379"/>
    </location>
</feature>
<keyword evidence="11 14" id="KW-0472">Membrane</keyword>
<evidence type="ECO:0000313" key="17">
    <source>
        <dbReference type="Proteomes" id="UP001497512"/>
    </source>
</evidence>
<dbReference type="Pfam" id="PF13639">
    <property type="entry name" value="zf-RING_2"/>
    <property type="match status" value="1"/>
</dbReference>
<feature type="compositionally biased region" description="Low complexity" evidence="13">
    <location>
        <begin position="156"/>
        <end position="168"/>
    </location>
</feature>
<evidence type="ECO:0000256" key="1">
    <source>
        <dbReference type="ARBA" id="ARBA00000900"/>
    </source>
</evidence>
<comment type="catalytic activity">
    <reaction evidence="1">
        <text>S-ubiquitinyl-[E2 ubiquitin-conjugating enzyme]-L-cysteine + [acceptor protein]-L-lysine = [E2 ubiquitin-conjugating enzyme]-L-cysteine + N(6)-ubiquitinyl-[acceptor protein]-L-lysine.</text>
        <dbReference type="EC" id="2.3.2.27"/>
    </reaction>
</comment>
<evidence type="ECO:0000256" key="9">
    <source>
        <dbReference type="ARBA" id="ARBA00022833"/>
    </source>
</evidence>
<evidence type="ECO:0000256" key="5">
    <source>
        <dbReference type="ARBA" id="ARBA00022692"/>
    </source>
</evidence>
<dbReference type="SUPFAM" id="SSF57850">
    <property type="entry name" value="RING/U-box"/>
    <property type="match status" value="1"/>
</dbReference>
<feature type="transmembrane region" description="Helical" evidence="14">
    <location>
        <begin position="126"/>
        <end position="146"/>
    </location>
</feature>
<feature type="transmembrane region" description="Helical" evidence="14">
    <location>
        <begin position="257"/>
        <end position="277"/>
    </location>
</feature>
<dbReference type="InterPro" id="IPR001841">
    <property type="entry name" value="Znf_RING"/>
</dbReference>
<keyword evidence="5 14" id="KW-0812">Transmembrane</keyword>
<dbReference type="PANTHER" id="PTHR45977">
    <property type="entry name" value="TARGET OF ERK KINASE MPK-1"/>
    <property type="match status" value="1"/>
</dbReference>
<sequence length="393" mass="43302">MERNRVSFASGPVDSSTPLLLGNGGSSTSGSGSDGSNNNSRRGGNNNRVQGAARYLRRAGSRRIMREPSMLVRESAAEQLEERQSDWAYSRPVVVLDLIWNLAFVQVALAVLTLSKEERPRTPLRVWVLGYALQCILHMLCVCCEYRRRRDQRRTSANPSSSSSTNPSESPPFPASSEHDGGFDDDDAGPLAHKSLAKRLESTNTMFSFVWWIVGFYWITAGGQALPTEAPHLYWLCMVFLAFDVFFVVFCVALACVIGIAVCCCLPCIIAILYAVADQEGASEEDINALAKFKFQHTDSSDQKVSGDKSGALAGVMSLVGSSDSLTDRALSGEDAECCICLLPYDDGVELREIPCRHHFHSACIDKWLRINATCPLCKYNIIHGNTRRREDV</sequence>
<dbReference type="EMBL" id="OZ019906">
    <property type="protein sequence ID" value="CAK9204324.1"/>
    <property type="molecule type" value="Genomic_DNA"/>
</dbReference>
<evidence type="ECO:0000256" key="10">
    <source>
        <dbReference type="ARBA" id="ARBA00022989"/>
    </source>
</evidence>
<evidence type="ECO:0000256" key="13">
    <source>
        <dbReference type="SAM" id="MobiDB-lite"/>
    </source>
</evidence>
<keyword evidence="17" id="KW-1185">Reference proteome</keyword>
<evidence type="ECO:0000256" key="6">
    <source>
        <dbReference type="ARBA" id="ARBA00022723"/>
    </source>
</evidence>
<feature type="transmembrane region" description="Helical" evidence="14">
    <location>
        <begin position="206"/>
        <end position="226"/>
    </location>
</feature>
<evidence type="ECO:0000259" key="15">
    <source>
        <dbReference type="PROSITE" id="PS50089"/>
    </source>
</evidence>
<reference evidence="16" key="1">
    <citation type="submission" date="2024-02" db="EMBL/GenBank/DDBJ databases">
        <authorList>
            <consortium name="ELIXIR-Norway"/>
            <consortium name="Elixir Norway"/>
        </authorList>
    </citation>
    <scope>NUCLEOTIDE SEQUENCE</scope>
</reference>
<feature type="region of interest" description="Disordered" evidence="13">
    <location>
        <begin position="154"/>
        <end position="179"/>
    </location>
</feature>
<name>A0ABP0TT22_9BRYO</name>
<dbReference type="EC" id="2.3.2.27" evidence="3"/>
<evidence type="ECO:0000256" key="4">
    <source>
        <dbReference type="ARBA" id="ARBA00022679"/>
    </source>
</evidence>
<keyword evidence="9" id="KW-0862">Zinc</keyword>
<dbReference type="Proteomes" id="UP001497512">
    <property type="component" value="Chromosome 14"/>
</dbReference>
<accession>A0ABP0TT22</accession>
<keyword evidence="4" id="KW-0808">Transferase</keyword>
<feature type="region of interest" description="Disordered" evidence="13">
    <location>
        <begin position="1"/>
        <end position="51"/>
    </location>
</feature>
<keyword evidence="6" id="KW-0479">Metal-binding</keyword>
<evidence type="ECO:0000256" key="2">
    <source>
        <dbReference type="ARBA" id="ARBA00004141"/>
    </source>
</evidence>
<dbReference type="InterPro" id="IPR013083">
    <property type="entry name" value="Znf_RING/FYVE/PHD"/>
</dbReference>
<dbReference type="Gene3D" id="3.30.40.10">
    <property type="entry name" value="Zinc/RING finger domain, C3HC4 (zinc finger)"/>
    <property type="match status" value="1"/>
</dbReference>
<keyword evidence="10 14" id="KW-1133">Transmembrane helix</keyword>
<evidence type="ECO:0000256" key="3">
    <source>
        <dbReference type="ARBA" id="ARBA00012483"/>
    </source>
</evidence>
<keyword evidence="7 12" id="KW-0863">Zinc-finger</keyword>
<comment type="subcellular location">
    <subcellularLocation>
        <location evidence="2">Membrane</location>
        <topology evidence="2">Multi-pass membrane protein</topology>
    </subcellularLocation>
</comment>
<evidence type="ECO:0000256" key="7">
    <source>
        <dbReference type="ARBA" id="ARBA00022771"/>
    </source>
</evidence>
<feature type="transmembrane region" description="Helical" evidence="14">
    <location>
        <begin position="93"/>
        <end position="114"/>
    </location>
</feature>
<protein>
    <recommendedName>
        <fullName evidence="3">RING-type E3 ubiquitin transferase</fullName>
        <ecNumber evidence="3">2.3.2.27</ecNumber>
    </recommendedName>
</protein>
<dbReference type="PANTHER" id="PTHR45977:SF28">
    <property type="entry name" value="OS02G0674700 PROTEIN"/>
    <property type="match status" value="1"/>
</dbReference>
<gene>
    <name evidence="16" type="ORF">CSSPTR1EN2_LOCUS7329</name>
</gene>
<organism evidence="16 17">
    <name type="scientific">Sphagnum troendelagicum</name>
    <dbReference type="NCBI Taxonomy" id="128251"/>
    <lineage>
        <taxon>Eukaryota</taxon>
        <taxon>Viridiplantae</taxon>
        <taxon>Streptophyta</taxon>
        <taxon>Embryophyta</taxon>
        <taxon>Bryophyta</taxon>
        <taxon>Sphagnophytina</taxon>
        <taxon>Sphagnopsida</taxon>
        <taxon>Sphagnales</taxon>
        <taxon>Sphagnaceae</taxon>
        <taxon>Sphagnum</taxon>
    </lineage>
</organism>
<evidence type="ECO:0000256" key="11">
    <source>
        <dbReference type="ARBA" id="ARBA00023136"/>
    </source>
</evidence>
<evidence type="ECO:0000256" key="14">
    <source>
        <dbReference type="SAM" id="Phobius"/>
    </source>
</evidence>